<sequence length="227" mass="24515">MLIFLLALAGFAFLDSLHVLNVGITAAVVVDSRLSRRSPVPAASSFIAGIFFATTAFGISTVLGLSFLTDMADFEVTPTVRYWVELVVGVILLVLGSIRLPTGSMNAMPAWVIEARRKPLLLGLVGAGTGLVQAPTAVPYLAALAMLSVREPRPMLWPLIVGAYCLLALLPPILVLFASTRRSTRAQRSYRTVVRALNRFGPTSVRILFLLFGAALLWDALRNHSLL</sequence>
<feature type="transmembrane region" description="Helical" evidence="1">
    <location>
        <begin position="120"/>
        <end position="143"/>
    </location>
</feature>
<feature type="transmembrane region" description="Helical" evidence="1">
    <location>
        <begin position="42"/>
        <end position="68"/>
    </location>
</feature>
<dbReference type="InterPro" id="IPR021315">
    <property type="entry name" value="Gap/Sap"/>
</dbReference>
<feature type="transmembrane region" description="Helical" evidence="1">
    <location>
        <begin position="155"/>
        <end position="179"/>
    </location>
</feature>
<dbReference type="RefSeq" id="WP_040734213.1">
    <property type="nucleotide sequence ID" value="NZ_QJKF01000009.1"/>
</dbReference>
<dbReference type="EMBL" id="QJKF01000009">
    <property type="protein sequence ID" value="PXX60863.1"/>
    <property type="molecule type" value="Genomic_DNA"/>
</dbReference>
<evidence type="ECO:0000313" key="2">
    <source>
        <dbReference type="EMBL" id="PXX60863.1"/>
    </source>
</evidence>
<dbReference type="OrthoDB" id="4747520at2"/>
<dbReference type="AlphaFoldDB" id="A0A318K8W7"/>
<dbReference type="Proteomes" id="UP000247569">
    <property type="component" value="Unassembled WGS sequence"/>
</dbReference>
<dbReference type="Pfam" id="PF11139">
    <property type="entry name" value="SfLAP"/>
    <property type="match status" value="1"/>
</dbReference>
<keyword evidence="1" id="KW-1133">Transmembrane helix</keyword>
<keyword evidence="1" id="KW-0812">Transmembrane</keyword>
<comment type="caution">
    <text evidence="2">The sequence shown here is derived from an EMBL/GenBank/DDBJ whole genome shotgun (WGS) entry which is preliminary data.</text>
</comment>
<keyword evidence="1" id="KW-0472">Membrane</keyword>
<keyword evidence="3" id="KW-1185">Reference proteome</keyword>
<reference evidence="2 3" key="1">
    <citation type="submission" date="2018-05" db="EMBL/GenBank/DDBJ databases">
        <title>Genomic Encyclopedia of Type Strains, Phase IV (KMG-IV): sequencing the most valuable type-strain genomes for metagenomic binning, comparative biology and taxonomic classification.</title>
        <authorList>
            <person name="Goeker M."/>
        </authorList>
    </citation>
    <scope>NUCLEOTIDE SEQUENCE [LARGE SCALE GENOMIC DNA]</scope>
    <source>
        <strain evidence="2 3">DSM 44704</strain>
    </source>
</reference>
<protein>
    <submittedName>
        <fullName evidence="2">Sap-like sulfolipid-1-addressing protein</fullName>
    </submittedName>
</protein>
<accession>A0A318K8W7</accession>
<name>A0A318K8W7_9NOCA</name>
<feature type="transmembrane region" description="Helical" evidence="1">
    <location>
        <begin position="200"/>
        <end position="218"/>
    </location>
</feature>
<gene>
    <name evidence="2" type="ORF">DFR70_10954</name>
</gene>
<organism evidence="2 3">
    <name type="scientific">Nocardia tenerifensis</name>
    <dbReference type="NCBI Taxonomy" id="228006"/>
    <lineage>
        <taxon>Bacteria</taxon>
        <taxon>Bacillati</taxon>
        <taxon>Actinomycetota</taxon>
        <taxon>Actinomycetes</taxon>
        <taxon>Mycobacteriales</taxon>
        <taxon>Nocardiaceae</taxon>
        <taxon>Nocardia</taxon>
    </lineage>
</organism>
<feature type="transmembrane region" description="Helical" evidence="1">
    <location>
        <begin position="6"/>
        <end position="30"/>
    </location>
</feature>
<feature type="transmembrane region" description="Helical" evidence="1">
    <location>
        <begin position="80"/>
        <end position="100"/>
    </location>
</feature>
<evidence type="ECO:0000313" key="3">
    <source>
        <dbReference type="Proteomes" id="UP000247569"/>
    </source>
</evidence>
<proteinExistence type="predicted"/>
<evidence type="ECO:0000256" key="1">
    <source>
        <dbReference type="SAM" id="Phobius"/>
    </source>
</evidence>